<protein>
    <submittedName>
        <fullName evidence="2">Uncharacterized protein</fullName>
    </submittedName>
</protein>
<evidence type="ECO:0000313" key="2">
    <source>
        <dbReference type="EMBL" id="KAK6499853.1"/>
    </source>
</evidence>
<feature type="compositionally biased region" description="Polar residues" evidence="1">
    <location>
        <begin position="1"/>
        <end position="30"/>
    </location>
</feature>
<name>A0AAV9W2G8_9PEZI</name>
<dbReference type="AlphaFoldDB" id="A0AAV9W2G8"/>
<feature type="compositionally biased region" description="Basic residues" evidence="1">
    <location>
        <begin position="34"/>
        <end position="47"/>
    </location>
</feature>
<evidence type="ECO:0000256" key="1">
    <source>
        <dbReference type="SAM" id="MobiDB-lite"/>
    </source>
</evidence>
<gene>
    <name evidence="2" type="ORF">TWF481_010210</name>
</gene>
<feature type="region of interest" description="Disordered" evidence="1">
    <location>
        <begin position="1"/>
        <end position="57"/>
    </location>
</feature>
<comment type="caution">
    <text evidence="2">The sequence shown here is derived from an EMBL/GenBank/DDBJ whole genome shotgun (WGS) entry which is preliminary data.</text>
</comment>
<keyword evidence="3" id="KW-1185">Reference proteome</keyword>
<proteinExistence type="predicted"/>
<organism evidence="2 3">
    <name type="scientific">Arthrobotrys musiformis</name>
    <dbReference type="NCBI Taxonomy" id="47236"/>
    <lineage>
        <taxon>Eukaryota</taxon>
        <taxon>Fungi</taxon>
        <taxon>Dikarya</taxon>
        <taxon>Ascomycota</taxon>
        <taxon>Pezizomycotina</taxon>
        <taxon>Orbiliomycetes</taxon>
        <taxon>Orbiliales</taxon>
        <taxon>Orbiliaceae</taxon>
        <taxon>Arthrobotrys</taxon>
    </lineage>
</organism>
<dbReference type="EMBL" id="JAVHJL010000007">
    <property type="protein sequence ID" value="KAK6499853.1"/>
    <property type="molecule type" value="Genomic_DNA"/>
</dbReference>
<sequence length="109" mass="12168">MASNDPLLSTNLPPTQPQMTYQRQDPTQQEQPKKDKKDKKDKKKKKEERRDDDGGGLQMCADCINLWSSCFETCIRTLACRSHRGHNSNNGDSGCCDCDCNCSGGCCDC</sequence>
<evidence type="ECO:0000313" key="3">
    <source>
        <dbReference type="Proteomes" id="UP001370758"/>
    </source>
</evidence>
<accession>A0AAV9W2G8</accession>
<reference evidence="2 3" key="1">
    <citation type="submission" date="2023-08" db="EMBL/GenBank/DDBJ databases">
        <authorList>
            <person name="Palmer J.M."/>
        </authorList>
    </citation>
    <scope>NUCLEOTIDE SEQUENCE [LARGE SCALE GENOMIC DNA]</scope>
    <source>
        <strain evidence="2 3">TWF481</strain>
    </source>
</reference>
<dbReference type="Proteomes" id="UP001370758">
    <property type="component" value="Unassembled WGS sequence"/>
</dbReference>